<evidence type="ECO:0000313" key="1">
    <source>
        <dbReference type="EMBL" id="ELZ40632.1"/>
    </source>
</evidence>
<organism evidence="1 2">
    <name type="scientific">Halorubrum saccharovorum DSM 1137</name>
    <dbReference type="NCBI Taxonomy" id="1227484"/>
    <lineage>
        <taxon>Archaea</taxon>
        <taxon>Methanobacteriati</taxon>
        <taxon>Methanobacteriota</taxon>
        <taxon>Stenosarchaea group</taxon>
        <taxon>Halobacteria</taxon>
        <taxon>Halobacteriales</taxon>
        <taxon>Haloferacaceae</taxon>
        <taxon>Halorubrum</taxon>
    </lineage>
</organism>
<dbReference type="AlphaFoldDB" id="M0E111"/>
<name>M0E111_9EURY</name>
<dbReference type="InterPro" id="IPR025332">
    <property type="entry name" value="DUF4238"/>
</dbReference>
<comment type="caution">
    <text evidence="1">The sequence shown here is derived from an EMBL/GenBank/DDBJ whole genome shotgun (WGS) entry which is preliminary data.</text>
</comment>
<sequence length="238" mass="28265">MFHQTMGTLNEALGGQNYDWEDVVHHDSKHAFENLMMMGWRVIENHTELPFFTSDFPVVWWRDVHPDRDPNTMDFFERVEIYCPIGPNHLLMLLDPATFDIEPLHGDGDIPRIEVSERTEIWKFNLLQGLTSFREVFAPVEYGDLLRVMIEKMCDAFPNKEYVRGPHAEMDEIEKAREIAVKVPTPSEQRWYREKGKEIILDQQKSANAMWGFNHCIDTVEELRFDTPKRGYWEQYRR</sequence>
<gene>
    <name evidence="1" type="ORF">C471_07611</name>
</gene>
<dbReference type="Proteomes" id="UP000011514">
    <property type="component" value="Unassembled WGS sequence"/>
</dbReference>
<accession>M0E111</accession>
<proteinExistence type="predicted"/>
<keyword evidence="2" id="KW-1185">Reference proteome</keyword>
<reference evidence="1 2" key="1">
    <citation type="journal article" date="2014" name="PLoS Genet.">
        <title>Phylogenetically driven sequencing of extremely halophilic archaea reveals strategies for static and dynamic osmo-response.</title>
        <authorList>
            <person name="Becker E.A."/>
            <person name="Seitzer P.M."/>
            <person name="Tritt A."/>
            <person name="Larsen D."/>
            <person name="Krusor M."/>
            <person name="Yao A.I."/>
            <person name="Wu D."/>
            <person name="Madern D."/>
            <person name="Eisen J.A."/>
            <person name="Darling A.E."/>
            <person name="Facciotti M.T."/>
        </authorList>
    </citation>
    <scope>NUCLEOTIDE SEQUENCE [LARGE SCALE GENOMIC DNA]</scope>
    <source>
        <strain evidence="1 2">DSM 1137</strain>
    </source>
</reference>
<protein>
    <submittedName>
        <fullName evidence="1">Uncharacterized protein</fullName>
    </submittedName>
</protein>
<dbReference type="EMBL" id="AOJE01000025">
    <property type="protein sequence ID" value="ELZ40632.1"/>
    <property type="molecule type" value="Genomic_DNA"/>
</dbReference>
<dbReference type="Pfam" id="PF14022">
    <property type="entry name" value="DUF4238"/>
    <property type="match status" value="1"/>
</dbReference>
<evidence type="ECO:0000313" key="2">
    <source>
        <dbReference type="Proteomes" id="UP000011514"/>
    </source>
</evidence>